<feature type="transmembrane region" description="Helical" evidence="1">
    <location>
        <begin position="7"/>
        <end position="24"/>
    </location>
</feature>
<keyword evidence="1" id="KW-1133">Transmembrane helix</keyword>
<protein>
    <submittedName>
        <fullName evidence="2">Uncharacterized protein</fullName>
    </submittedName>
</protein>
<dbReference type="Proteomes" id="UP000242320">
    <property type="component" value="Unassembled WGS sequence"/>
</dbReference>
<dbReference type="RefSeq" id="WP_085288161.1">
    <property type="nucleotide sequence ID" value="NZ_NCXM01000001.1"/>
</dbReference>
<name>A0A1X2LEN1_9MYCO</name>
<evidence type="ECO:0000313" key="3">
    <source>
        <dbReference type="Proteomes" id="UP000242320"/>
    </source>
</evidence>
<feature type="transmembrane region" description="Helical" evidence="1">
    <location>
        <begin position="30"/>
        <end position="57"/>
    </location>
</feature>
<dbReference type="EMBL" id="NCXM01000001">
    <property type="protein sequence ID" value="OSC32462.1"/>
    <property type="molecule type" value="Genomic_DNA"/>
</dbReference>
<organism evidence="2 3">
    <name type="scientific">Mycolicibacterium vulneris</name>
    <dbReference type="NCBI Taxonomy" id="547163"/>
    <lineage>
        <taxon>Bacteria</taxon>
        <taxon>Bacillati</taxon>
        <taxon>Actinomycetota</taxon>
        <taxon>Actinomycetes</taxon>
        <taxon>Mycobacteriales</taxon>
        <taxon>Mycobacteriaceae</taxon>
        <taxon>Mycolicibacterium</taxon>
    </lineage>
</organism>
<gene>
    <name evidence="2" type="ORF">B8W69_01395</name>
</gene>
<accession>A0A1X2LEN1</accession>
<dbReference type="AlphaFoldDB" id="A0A1X2LEN1"/>
<evidence type="ECO:0000313" key="2">
    <source>
        <dbReference type="EMBL" id="OSC32462.1"/>
    </source>
</evidence>
<keyword evidence="3" id="KW-1185">Reference proteome</keyword>
<evidence type="ECO:0000256" key="1">
    <source>
        <dbReference type="SAM" id="Phobius"/>
    </source>
</evidence>
<keyword evidence="1" id="KW-0812">Transmembrane</keyword>
<comment type="caution">
    <text evidence="2">The sequence shown here is derived from an EMBL/GenBank/DDBJ whole genome shotgun (WGS) entry which is preliminary data.</text>
</comment>
<reference evidence="2 3" key="1">
    <citation type="submission" date="2017-04" db="EMBL/GenBank/DDBJ databases">
        <title>The new phylogeny of genus Mycobacterium.</title>
        <authorList>
            <person name="Tortoli E."/>
            <person name="Trovato A."/>
            <person name="Cirillo D.M."/>
        </authorList>
    </citation>
    <scope>NUCLEOTIDE SEQUENCE [LARGE SCALE GENOMIC DNA]</scope>
    <source>
        <strain evidence="2 3">DSM 45247</strain>
    </source>
</reference>
<sequence>MSDSQKWAIWAMVFAVVFLITAFVGGAPGLAALIGVVGFLAARIGLLVVIAGALSVARRKA</sequence>
<proteinExistence type="predicted"/>
<keyword evidence="1" id="KW-0472">Membrane</keyword>